<dbReference type="EMBL" id="FQUP01000002">
    <property type="protein sequence ID" value="SHF57929.1"/>
    <property type="molecule type" value="Genomic_DNA"/>
</dbReference>
<dbReference type="STRING" id="1122133.SAMN02745157_2455"/>
<dbReference type="CDD" id="cd03010">
    <property type="entry name" value="TlpA_like_DsbE"/>
    <property type="match status" value="1"/>
</dbReference>
<keyword evidence="5" id="KW-0676">Redox-active center</keyword>
<dbReference type="PROSITE" id="PS51352">
    <property type="entry name" value="THIOREDOXIN_2"/>
    <property type="match status" value="1"/>
</dbReference>
<dbReference type="PROSITE" id="PS00194">
    <property type="entry name" value="THIOREDOXIN_1"/>
    <property type="match status" value="1"/>
</dbReference>
<sequence length="198" mass="20957">MSEAPLDQPKQRPRSLGRTIAVLAPLALFAGLAVLFLVSLERGGDPSLVPSVLIGKPAPATDLKPVEGLALPGLSTADLSSGKPMLVNVWASWCAPCRQEHPVLERLAQDPRLTLVGINYKDQPDNARAFLGQLGNPFARIGADPTGRTAIDWGVYGVPESFLVDGKGVIRFKFIGPLTDEAVASTLMPELDKIANGG</sequence>
<evidence type="ECO:0000256" key="1">
    <source>
        <dbReference type="ARBA" id="ARBA00004196"/>
    </source>
</evidence>
<dbReference type="RefSeq" id="WP_073053141.1">
    <property type="nucleotide sequence ID" value="NZ_FQUP01000002.1"/>
</dbReference>
<dbReference type="AlphaFoldDB" id="A0A1M5CT50"/>
<evidence type="ECO:0000256" key="4">
    <source>
        <dbReference type="ARBA" id="ARBA00023157"/>
    </source>
</evidence>
<keyword evidence="6" id="KW-0472">Membrane</keyword>
<evidence type="ECO:0000313" key="9">
    <source>
        <dbReference type="Proteomes" id="UP000184485"/>
    </source>
</evidence>
<evidence type="ECO:0000256" key="2">
    <source>
        <dbReference type="ARBA" id="ARBA00007758"/>
    </source>
</evidence>
<dbReference type="PANTHER" id="PTHR42852:SF6">
    <property type="entry name" value="THIOL:DISULFIDE INTERCHANGE PROTEIN DSBE"/>
    <property type="match status" value="1"/>
</dbReference>
<gene>
    <name evidence="8" type="ORF">SAMN02745157_2455</name>
</gene>
<keyword evidence="6" id="KW-1133">Transmembrane helix</keyword>
<evidence type="ECO:0000256" key="3">
    <source>
        <dbReference type="ARBA" id="ARBA00022748"/>
    </source>
</evidence>
<dbReference type="GO" id="GO:0030288">
    <property type="term" value="C:outer membrane-bounded periplasmic space"/>
    <property type="evidence" value="ECO:0007669"/>
    <property type="project" value="InterPro"/>
</dbReference>
<dbReference type="GO" id="GO:0017004">
    <property type="term" value="P:cytochrome complex assembly"/>
    <property type="evidence" value="ECO:0007669"/>
    <property type="project" value="UniProtKB-KW"/>
</dbReference>
<dbReference type="GO" id="GO:0015036">
    <property type="term" value="F:disulfide oxidoreductase activity"/>
    <property type="evidence" value="ECO:0007669"/>
    <property type="project" value="InterPro"/>
</dbReference>
<dbReference type="Proteomes" id="UP000184485">
    <property type="component" value="Unassembled WGS sequence"/>
</dbReference>
<dbReference type="InterPro" id="IPR036249">
    <property type="entry name" value="Thioredoxin-like_sf"/>
</dbReference>
<keyword evidence="4" id="KW-1015">Disulfide bond</keyword>
<reference evidence="8 9" key="1">
    <citation type="submission" date="2016-11" db="EMBL/GenBank/DDBJ databases">
        <authorList>
            <person name="Jaros S."/>
            <person name="Januszkiewicz K."/>
            <person name="Wedrychowicz H."/>
        </authorList>
    </citation>
    <scope>NUCLEOTIDE SEQUENCE [LARGE SCALE GENOMIC DNA]</scope>
    <source>
        <strain evidence="8 9">DSM 19436</strain>
    </source>
</reference>
<dbReference type="InterPro" id="IPR004799">
    <property type="entry name" value="Periplasmic_diS_OxRdtase_DsbE"/>
</dbReference>
<evidence type="ECO:0000259" key="7">
    <source>
        <dbReference type="PROSITE" id="PS51352"/>
    </source>
</evidence>
<feature type="domain" description="Thioredoxin" evidence="7">
    <location>
        <begin position="52"/>
        <end position="196"/>
    </location>
</feature>
<organism evidence="8 9">
    <name type="scientific">Kaistia soli DSM 19436</name>
    <dbReference type="NCBI Taxonomy" id="1122133"/>
    <lineage>
        <taxon>Bacteria</taxon>
        <taxon>Pseudomonadati</taxon>
        <taxon>Pseudomonadota</taxon>
        <taxon>Alphaproteobacteria</taxon>
        <taxon>Hyphomicrobiales</taxon>
        <taxon>Kaistiaceae</taxon>
        <taxon>Kaistia</taxon>
    </lineage>
</organism>
<protein>
    <submittedName>
        <fullName evidence="8">Cytochrome c biogenesis protein CcmG, thiol:disulfide interchange protein DsbE</fullName>
    </submittedName>
</protein>
<comment type="subcellular location">
    <subcellularLocation>
        <location evidence="1">Cell envelope</location>
    </subcellularLocation>
</comment>
<dbReference type="PANTHER" id="PTHR42852">
    <property type="entry name" value="THIOL:DISULFIDE INTERCHANGE PROTEIN DSBE"/>
    <property type="match status" value="1"/>
</dbReference>
<dbReference type="OrthoDB" id="9799347at2"/>
<dbReference type="InterPro" id="IPR017937">
    <property type="entry name" value="Thioredoxin_CS"/>
</dbReference>
<comment type="similarity">
    <text evidence="2">Belongs to the thioredoxin family. DsbE subfamily.</text>
</comment>
<feature type="transmembrane region" description="Helical" evidence="6">
    <location>
        <begin position="20"/>
        <end position="40"/>
    </location>
</feature>
<proteinExistence type="inferred from homology"/>
<evidence type="ECO:0000256" key="6">
    <source>
        <dbReference type="SAM" id="Phobius"/>
    </source>
</evidence>
<dbReference type="Pfam" id="PF08534">
    <property type="entry name" value="Redoxin"/>
    <property type="match status" value="1"/>
</dbReference>
<dbReference type="InterPro" id="IPR050553">
    <property type="entry name" value="Thioredoxin_ResA/DsbE_sf"/>
</dbReference>
<evidence type="ECO:0000313" key="8">
    <source>
        <dbReference type="EMBL" id="SHF57929.1"/>
    </source>
</evidence>
<keyword evidence="6" id="KW-0812">Transmembrane</keyword>
<name>A0A1M5CT50_9HYPH</name>
<dbReference type="InterPro" id="IPR013740">
    <property type="entry name" value="Redoxin"/>
</dbReference>
<evidence type="ECO:0000256" key="5">
    <source>
        <dbReference type="ARBA" id="ARBA00023284"/>
    </source>
</evidence>
<accession>A0A1M5CT50</accession>
<keyword evidence="9" id="KW-1185">Reference proteome</keyword>
<dbReference type="SUPFAM" id="SSF52833">
    <property type="entry name" value="Thioredoxin-like"/>
    <property type="match status" value="1"/>
</dbReference>
<dbReference type="Gene3D" id="3.40.30.10">
    <property type="entry name" value="Glutaredoxin"/>
    <property type="match status" value="1"/>
</dbReference>
<dbReference type="InterPro" id="IPR013766">
    <property type="entry name" value="Thioredoxin_domain"/>
</dbReference>
<keyword evidence="3" id="KW-0201">Cytochrome c-type biogenesis</keyword>
<dbReference type="NCBIfam" id="TIGR00385">
    <property type="entry name" value="dsbE"/>
    <property type="match status" value="1"/>
</dbReference>